<sequence length="363" mass="40183">MNSRRQFLKQASALAALPLIGCAVPSSLDGYALLGAWRNQSGQQGAGRILPQLTHQTSLPTRGHHIEVINTDEAWLFARRPSEYMRRVNWRMGEVLHTYQYDGSRAGFGHGIMRPDGRLLTTDQNLDTDQGLLTVRDGRTGEVIQEFDSGGIGPHELLLMPDGQNVAIANGGILTRPEMGRMKLNVANMQPNLTIIDAYTGQIKHTAQLPDSRMSIRHLAMLPQGGLAIALQYEYNPSEVNQKDVAVAAMWHPNSGLVALRAPEKHEFAAQGYAASVVSDGQTYCAVSCPKAHQVMVWRSDGRWLITLPVPLVYGLAHVGRTLIASGENGDIRYFDTHSWQEKLDLRQQFGVVWDNHLKVTHV</sequence>
<dbReference type="Pfam" id="PF07433">
    <property type="entry name" value="DUF1513"/>
    <property type="match status" value="1"/>
</dbReference>
<dbReference type="SUPFAM" id="SSF50969">
    <property type="entry name" value="YVTN repeat-like/Quinoprotein amine dehydrogenase"/>
    <property type="match status" value="1"/>
</dbReference>
<protein>
    <recommendedName>
        <fullName evidence="3">Tat (Twin-arginine translocation) pathway signal sequence</fullName>
    </recommendedName>
</protein>
<reference evidence="1" key="2">
    <citation type="submission" date="2020-09" db="EMBL/GenBank/DDBJ databases">
        <authorList>
            <person name="Sun Q."/>
            <person name="Kim S."/>
        </authorList>
    </citation>
    <scope>NUCLEOTIDE SEQUENCE</scope>
    <source>
        <strain evidence="1">KCTC 32501</strain>
    </source>
</reference>
<dbReference type="Proteomes" id="UP000614287">
    <property type="component" value="Unassembled WGS sequence"/>
</dbReference>
<dbReference type="InterPro" id="IPR006311">
    <property type="entry name" value="TAT_signal"/>
</dbReference>
<proteinExistence type="predicted"/>
<name>A0A8J3CI74_9BURK</name>
<reference evidence="1" key="1">
    <citation type="journal article" date="2014" name="Int. J. Syst. Evol. Microbiol.">
        <title>Complete genome sequence of Corynebacterium casei LMG S-19264T (=DSM 44701T), isolated from a smear-ripened cheese.</title>
        <authorList>
            <consortium name="US DOE Joint Genome Institute (JGI-PGF)"/>
            <person name="Walter F."/>
            <person name="Albersmeier A."/>
            <person name="Kalinowski J."/>
            <person name="Ruckert C."/>
        </authorList>
    </citation>
    <scope>NUCLEOTIDE SEQUENCE</scope>
    <source>
        <strain evidence="1">KCTC 32501</strain>
    </source>
</reference>
<dbReference type="InterPro" id="IPR015943">
    <property type="entry name" value="WD40/YVTN_repeat-like_dom_sf"/>
</dbReference>
<dbReference type="PIRSF" id="PIRSF028101">
    <property type="entry name" value="UCP028101"/>
    <property type="match status" value="1"/>
</dbReference>
<dbReference type="AlphaFoldDB" id="A0A8J3CI74"/>
<gene>
    <name evidence="1" type="ORF">GCM10009007_16000</name>
</gene>
<comment type="caution">
    <text evidence="1">The sequence shown here is derived from an EMBL/GenBank/DDBJ whole genome shotgun (WGS) entry which is preliminary data.</text>
</comment>
<dbReference type="Gene3D" id="2.130.10.10">
    <property type="entry name" value="YVTN repeat-like/Quinoprotein amine dehydrogenase"/>
    <property type="match status" value="1"/>
</dbReference>
<dbReference type="RefSeq" id="WP_189493420.1">
    <property type="nucleotide sequence ID" value="NZ_BMZG01000007.1"/>
</dbReference>
<organism evidence="1 2">
    <name type="scientific">Formosimonas limnophila</name>
    <dbReference type="NCBI Taxonomy" id="1384487"/>
    <lineage>
        <taxon>Bacteria</taxon>
        <taxon>Pseudomonadati</taxon>
        <taxon>Pseudomonadota</taxon>
        <taxon>Betaproteobacteria</taxon>
        <taxon>Burkholderiales</taxon>
        <taxon>Burkholderiaceae</taxon>
        <taxon>Formosimonas</taxon>
    </lineage>
</organism>
<evidence type="ECO:0000313" key="1">
    <source>
        <dbReference type="EMBL" id="GHA75617.1"/>
    </source>
</evidence>
<evidence type="ECO:0000313" key="2">
    <source>
        <dbReference type="Proteomes" id="UP000614287"/>
    </source>
</evidence>
<dbReference type="PROSITE" id="PS51318">
    <property type="entry name" value="TAT"/>
    <property type="match status" value="1"/>
</dbReference>
<dbReference type="InterPro" id="IPR011044">
    <property type="entry name" value="Quino_amine_DH_bsu"/>
</dbReference>
<accession>A0A8J3CI74</accession>
<dbReference type="EMBL" id="BMZG01000007">
    <property type="protein sequence ID" value="GHA75617.1"/>
    <property type="molecule type" value="Genomic_DNA"/>
</dbReference>
<evidence type="ECO:0008006" key="3">
    <source>
        <dbReference type="Google" id="ProtNLM"/>
    </source>
</evidence>
<keyword evidence="2" id="KW-1185">Reference proteome</keyword>
<dbReference type="InterPro" id="IPR008311">
    <property type="entry name" value="UCP028101"/>
</dbReference>